<evidence type="ECO:0000313" key="2">
    <source>
        <dbReference type="Proteomes" id="UP001148838"/>
    </source>
</evidence>
<keyword evidence="2" id="KW-1185">Reference proteome</keyword>
<gene>
    <name evidence="1" type="ORF">ANN_11706</name>
</gene>
<dbReference type="Proteomes" id="UP001148838">
    <property type="component" value="Unassembled WGS sequence"/>
</dbReference>
<reference evidence="1 2" key="1">
    <citation type="journal article" date="2022" name="Allergy">
        <title>Genome assembly and annotation of Periplaneta americana reveal a comprehensive cockroach allergen profile.</title>
        <authorList>
            <person name="Wang L."/>
            <person name="Xiong Q."/>
            <person name="Saelim N."/>
            <person name="Wang L."/>
            <person name="Nong W."/>
            <person name="Wan A.T."/>
            <person name="Shi M."/>
            <person name="Liu X."/>
            <person name="Cao Q."/>
            <person name="Hui J.H.L."/>
            <person name="Sookrung N."/>
            <person name="Leung T.F."/>
            <person name="Tungtrongchitr A."/>
            <person name="Tsui S.K.W."/>
        </authorList>
    </citation>
    <scope>NUCLEOTIDE SEQUENCE [LARGE SCALE GENOMIC DNA]</scope>
    <source>
        <strain evidence="1">PWHHKU_190912</strain>
    </source>
</reference>
<evidence type="ECO:0000313" key="1">
    <source>
        <dbReference type="EMBL" id="KAJ4441847.1"/>
    </source>
</evidence>
<organism evidence="1 2">
    <name type="scientific">Periplaneta americana</name>
    <name type="common">American cockroach</name>
    <name type="synonym">Blatta americana</name>
    <dbReference type="NCBI Taxonomy" id="6978"/>
    <lineage>
        <taxon>Eukaryota</taxon>
        <taxon>Metazoa</taxon>
        <taxon>Ecdysozoa</taxon>
        <taxon>Arthropoda</taxon>
        <taxon>Hexapoda</taxon>
        <taxon>Insecta</taxon>
        <taxon>Pterygota</taxon>
        <taxon>Neoptera</taxon>
        <taxon>Polyneoptera</taxon>
        <taxon>Dictyoptera</taxon>
        <taxon>Blattodea</taxon>
        <taxon>Blattoidea</taxon>
        <taxon>Blattidae</taxon>
        <taxon>Blattinae</taxon>
        <taxon>Periplaneta</taxon>
    </lineage>
</organism>
<sequence length="73" mass="8210">MAGLCEDGNELSGSLIATSILDVNVLGEYPQTIRHNTEILLEVQRSAREFDPFINIGGFHFQLLEIGTRYRVM</sequence>
<protein>
    <submittedName>
        <fullName evidence="1">Uncharacterized protein</fullName>
    </submittedName>
</protein>
<dbReference type="EMBL" id="JAJSOF020000015">
    <property type="protein sequence ID" value="KAJ4441847.1"/>
    <property type="molecule type" value="Genomic_DNA"/>
</dbReference>
<name>A0ABQ8T7K6_PERAM</name>
<accession>A0ABQ8T7K6</accession>
<comment type="caution">
    <text evidence="1">The sequence shown here is derived from an EMBL/GenBank/DDBJ whole genome shotgun (WGS) entry which is preliminary data.</text>
</comment>
<proteinExistence type="predicted"/>